<evidence type="ECO:0000256" key="1">
    <source>
        <dbReference type="ARBA" id="ARBA00022598"/>
    </source>
</evidence>
<evidence type="ECO:0000256" key="5">
    <source>
        <dbReference type="ARBA" id="ARBA00022975"/>
    </source>
</evidence>
<dbReference type="PRINTS" id="PR00098">
    <property type="entry name" value="CPSASE"/>
</dbReference>
<dbReference type="Pfam" id="PF25596">
    <property type="entry name" value="CPSase_L_D1"/>
    <property type="match status" value="1"/>
</dbReference>
<proteinExistence type="predicted"/>
<dbReference type="GO" id="GO:0006221">
    <property type="term" value="P:pyrimidine nucleotide biosynthetic process"/>
    <property type="evidence" value="ECO:0007669"/>
    <property type="project" value="UniProtKB-KW"/>
</dbReference>
<keyword evidence="1" id="KW-0436">Ligase</keyword>
<dbReference type="InterPro" id="IPR058047">
    <property type="entry name" value="CPSase_preATP-grasp"/>
</dbReference>
<evidence type="ECO:0000256" key="3">
    <source>
        <dbReference type="ARBA" id="ARBA00022741"/>
    </source>
</evidence>
<dbReference type="AlphaFoldDB" id="A0A934WT22"/>
<accession>A0A934WT22</accession>
<keyword evidence="4" id="KW-0067">ATP-binding</keyword>
<name>A0A934WT22_9FIRM</name>
<sequence>MPLKKDIKRVMVIGSGPIVIGQAAEFDYAGTQACRALKEEGLEVILVNSNPATIMTDNAMADKIYIEPLTLDVVKRIIIKEKPDSLLSTLGG</sequence>
<gene>
    <name evidence="8" type="ORF">JKK62_12375</name>
</gene>
<dbReference type="PANTHER" id="PTHR11405:SF53">
    <property type="entry name" value="CARBAMOYL-PHOSPHATE SYNTHASE [AMMONIA], MITOCHONDRIAL"/>
    <property type="match status" value="1"/>
</dbReference>
<dbReference type="InterPro" id="IPR005483">
    <property type="entry name" value="CPSase_dom"/>
</dbReference>
<keyword evidence="2" id="KW-0479">Metal-binding</keyword>
<dbReference type="EMBL" id="JAEQMG010000134">
    <property type="protein sequence ID" value="MBK6089426.1"/>
    <property type="molecule type" value="Genomic_DNA"/>
</dbReference>
<evidence type="ECO:0000313" key="9">
    <source>
        <dbReference type="Proteomes" id="UP000633365"/>
    </source>
</evidence>
<evidence type="ECO:0000313" key="8">
    <source>
        <dbReference type="EMBL" id="MBK6089426.1"/>
    </source>
</evidence>
<dbReference type="GO" id="GO:0005524">
    <property type="term" value="F:ATP binding"/>
    <property type="evidence" value="ECO:0007669"/>
    <property type="project" value="UniProtKB-KW"/>
</dbReference>
<evidence type="ECO:0000259" key="7">
    <source>
        <dbReference type="Pfam" id="PF25596"/>
    </source>
</evidence>
<dbReference type="RefSeq" id="WP_201428150.1">
    <property type="nucleotide sequence ID" value="NZ_JAEQMG010000134.1"/>
</dbReference>
<dbReference type="Gene3D" id="3.40.50.20">
    <property type="match status" value="1"/>
</dbReference>
<evidence type="ECO:0000256" key="2">
    <source>
        <dbReference type="ARBA" id="ARBA00022723"/>
    </source>
</evidence>
<dbReference type="GO" id="GO:0006541">
    <property type="term" value="P:glutamine metabolic process"/>
    <property type="evidence" value="ECO:0007669"/>
    <property type="project" value="TreeGrafter"/>
</dbReference>
<evidence type="ECO:0000256" key="6">
    <source>
        <dbReference type="ARBA" id="ARBA00047359"/>
    </source>
</evidence>
<comment type="catalytic activity">
    <reaction evidence="6">
        <text>hydrogencarbonate + NH4(+) + 2 ATP = carbamoyl phosphate + 2 ADP + phosphate + 2 H(+)</text>
        <dbReference type="Rhea" id="RHEA:18029"/>
        <dbReference type="ChEBI" id="CHEBI:15378"/>
        <dbReference type="ChEBI" id="CHEBI:17544"/>
        <dbReference type="ChEBI" id="CHEBI:28938"/>
        <dbReference type="ChEBI" id="CHEBI:30616"/>
        <dbReference type="ChEBI" id="CHEBI:43474"/>
        <dbReference type="ChEBI" id="CHEBI:58228"/>
        <dbReference type="ChEBI" id="CHEBI:456216"/>
        <dbReference type="EC" id="6.3.4.16"/>
    </reaction>
</comment>
<dbReference type="GO" id="GO:0004087">
    <property type="term" value="F:carbamoyl-phosphate synthase (ammonia) activity"/>
    <property type="evidence" value="ECO:0007669"/>
    <property type="project" value="UniProtKB-EC"/>
</dbReference>
<comment type="caution">
    <text evidence="8">The sequence shown here is derived from an EMBL/GenBank/DDBJ whole genome shotgun (WGS) entry which is preliminary data.</text>
</comment>
<keyword evidence="3" id="KW-0547">Nucleotide-binding</keyword>
<dbReference type="GO" id="GO:0046872">
    <property type="term" value="F:metal ion binding"/>
    <property type="evidence" value="ECO:0007669"/>
    <property type="project" value="UniProtKB-KW"/>
</dbReference>
<evidence type="ECO:0000256" key="4">
    <source>
        <dbReference type="ARBA" id="ARBA00022840"/>
    </source>
</evidence>
<dbReference type="FunFam" id="3.40.50.20:FF:000001">
    <property type="entry name" value="Carbamoyl-phosphate synthase large chain"/>
    <property type="match status" value="1"/>
</dbReference>
<feature type="non-terminal residue" evidence="8">
    <location>
        <position position="92"/>
    </location>
</feature>
<organism evidence="8 9">
    <name type="scientific">Ruminococcus difficilis</name>
    <dbReference type="NCBI Taxonomy" id="2763069"/>
    <lineage>
        <taxon>Bacteria</taxon>
        <taxon>Bacillati</taxon>
        <taxon>Bacillota</taxon>
        <taxon>Clostridia</taxon>
        <taxon>Eubacteriales</taxon>
        <taxon>Oscillospiraceae</taxon>
        <taxon>Ruminococcus</taxon>
    </lineage>
</organism>
<keyword evidence="9" id="KW-1185">Reference proteome</keyword>
<dbReference type="GO" id="GO:0005737">
    <property type="term" value="C:cytoplasm"/>
    <property type="evidence" value="ECO:0007669"/>
    <property type="project" value="TreeGrafter"/>
</dbReference>
<keyword evidence="5" id="KW-0665">Pyrimidine biosynthesis</keyword>
<reference evidence="8" key="1">
    <citation type="submission" date="2021-01" db="EMBL/GenBank/DDBJ databases">
        <title>Genome public.</title>
        <authorList>
            <person name="Liu C."/>
            <person name="Sun Q."/>
        </authorList>
    </citation>
    <scope>NUCLEOTIDE SEQUENCE</scope>
    <source>
        <strain evidence="8">M6</strain>
    </source>
</reference>
<dbReference type="InterPro" id="IPR016185">
    <property type="entry name" value="PreATP-grasp_dom_sf"/>
</dbReference>
<dbReference type="SUPFAM" id="SSF52440">
    <property type="entry name" value="PreATP-grasp domain"/>
    <property type="match status" value="1"/>
</dbReference>
<dbReference type="GO" id="GO:0004088">
    <property type="term" value="F:carbamoyl-phosphate synthase (glutamine-hydrolyzing) activity"/>
    <property type="evidence" value="ECO:0007669"/>
    <property type="project" value="TreeGrafter"/>
</dbReference>
<feature type="domain" description="Carbamoyl phosphate synthase preATP-grasp" evidence="7">
    <location>
        <begin position="7"/>
        <end position="92"/>
    </location>
</feature>
<dbReference type="PANTHER" id="PTHR11405">
    <property type="entry name" value="CARBAMOYLTRANSFERASE FAMILY MEMBER"/>
    <property type="match status" value="1"/>
</dbReference>
<dbReference type="Proteomes" id="UP000633365">
    <property type="component" value="Unassembled WGS sequence"/>
</dbReference>
<protein>
    <recommendedName>
        <fullName evidence="7">Carbamoyl phosphate synthase preATP-grasp domain-containing protein</fullName>
    </recommendedName>
</protein>